<sequence length="914" mass="103805">MSFDKLCPELVSALKDKGITQPTDPQKDVIPKILSGKNILLVAPTGIGKTEAAMLPIFDSIFRTKGKPGIRCLYVTPLRALNRDMLKRMEEYGAALGISVGVRHGDSTQAERNKQSQTPPEILITTPETLQVLFTGKRLREHLKKIEWVVVDEIHDLSSTERGAQLGVALERLAELCGEFKRIGLSATVGDVDDVKSFLSGVGREVVLCKHDTHREFDIAVECPEPDDKDSVLLDRLQCDPDILAVMKRARHLMEVGRSTLLFVNTRETAEWLAARYHMWDEDFSIDVHHGSLSKENRMSIEDRFKNGDLRTVIATSSLELGIDIGSADLVIQYNSPREVSRMIQRAGRAGHRMGEVIHSVILATAPDEVAESLVVARRSDAKELEYFKGRKNPFTVLANQLIAMTMAGRMDRDLAYKIFRRSNSFSTLSRSDMDDVLEQLKSIKMIFEDDNGFRRSKKGMQYFYDNISMIPDERTYLIRDISTRGIIGTLDESFVASFAEPYAMFIAKGRTWRIIEMREDELLVEEAKDVGSVPSWAGSDIPVPFEVAMEVGRMRRKMNFDRYPGDKNCTKKVNEYISKQKDKWTVPTDETITLEIGDRLAIVNCCFGSRVNETIGKIYSALITARLGESVGVSTDPYRIILELPRNVDRKLLEDTFRSIKPGTVEALARITILNSTYLKWRFVHVAKKFGIIEKGADHRFINFNRLFDLHKDTPAYNEAISMVLFEDLDIDNTELVVKMISDGKIRMETGGVSHIGLEGIVRSKELMQPRRADHSILMALKKRLEEEVLFASCLNCQSQWRVAVRDAPERFRCPRCEGNMVALLKSYERESIKTIKMRERNEQEKKDALRVSRNANLVNEYGKRAAIVLAGRGIGPDNASRILRSMHSDEDDFLREIMNAEVLYAKNKRFWD</sequence>
<evidence type="ECO:0000313" key="15">
    <source>
        <dbReference type="Proteomes" id="UP000030787"/>
    </source>
</evidence>
<gene>
    <name evidence="14" type="ORF">Mpt1_c14110</name>
</gene>
<keyword evidence="7" id="KW-0234">DNA repair</keyword>
<reference evidence="14 15" key="1">
    <citation type="journal article" date="2014" name="Appl. Environ. Microbiol.">
        <title>Comparative Genome Analysis of 'Candidatus Methanoplasma termitum' Indicates a New Mode of Energy Metabolism in the Seventh Order of Methanogens.</title>
        <authorList>
            <person name="Lang K."/>
            <person name="Schuldes J."/>
            <person name="Klingl A."/>
            <person name="Poehlein A."/>
            <person name="Daniel R."/>
            <person name="Brune A."/>
        </authorList>
    </citation>
    <scope>NUCLEOTIDE SEQUENCE [LARGE SCALE GENOMIC DNA]</scope>
    <source>
        <strain evidence="15">Mpt1</strain>
    </source>
</reference>
<dbReference type="EC" id="3.6.4.12" evidence="14"/>
<keyword evidence="15" id="KW-1185">Reference proteome</keyword>
<protein>
    <submittedName>
        <fullName evidence="14">ATP-dependent DNA helicase</fullName>
        <ecNumber evidence="14">3.6.4.12</ecNumber>
    </submittedName>
</protein>
<keyword evidence="4 14" id="KW-0347">Helicase</keyword>
<dbReference type="InterPro" id="IPR045628">
    <property type="entry name" value="Lhr_WH_dom"/>
</dbReference>
<dbReference type="InterPro" id="IPR014014">
    <property type="entry name" value="RNA_helicase_DEAD_Q_motif"/>
</dbReference>
<accession>A0A0A7LDW8</accession>
<dbReference type="GO" id="GO:0005524">
    <property type="term" value="F:ATP binding"/>
    <property type="evidence" value="ECO:0007669"/>
    <property type="project" value="UniProtKB-KW"/>
</dbReference>
<dbReference type="SMART" id="SM00487">
    <property type="entry name" value="DEXDc"/>
    <property type="match status" value="1"/>
</dbReference>
<keyword evidence="3 14" id="KW-0378">Hydrolase</keyword>
<dbReference type="Pfam" id="PF19306">
    <property type="entry name" value="WHD_Lhr"/>
    <property type="match status" value="1"/>
</dbReference>
<dbReference type="PROSITE" id="PS51194">
    <property type="entry name" value="HELICASE_CTER"/>
    <property type="match status" value="1"/>
</dbReference>
<dbReference type="GO" id="GO:0003677">
    <property type="term" value="F:DNA binding"/>
    <property type="evidence" value="ECO:0007669"/>
    <property type="project" value="UniProtKB-KW"/>
</dbReference>
<dbReference type="PROSITE" id="PS51192">
    <property type="entry name" value="HELICASE_ATP_BIND_1"/>
    <property type="match status" value="1"/>
</dbReference>
<dbReference type="PANTHER" id="PTHR47962:SF5">
    <property type="entry name" value="ATP-DEPENDENT HELICASE LHR-RELATED"/>
    <property type="match status" value="1"/>
</dbReference>
<feature type="domain" description="Helicase ATP-binding" evidence="11">
    <location>
        <begin position="30"/>
        <end position="207"/>
    </location>
</feature>
<dbReference type="InterPro" id="IPR014001">
    <property type="entry name" value="Helicase_ATP-bd"/>
</dbReference>
<dbReference type="InterPro" id="IPR027417">
    <property type="entry name" value="P-loop_NTPase"/>
</dbReference>
<evidence type="ECO:0000259" key="12">
    <source>
        <dbReference type="PROSITE" id="PS51194"/>
    </source>
</evidence>
<dbReference type="GO" id="GO:0003678">
    <property type="term" value="F:DNA helicase activity"/>
    <property type="evidence" value="ECO:0007669"/>
    <property type="project" value="UniProtKB-EC"/>
</dbReference>
<dbReference type="AlphaFoldDB" id="A0A0A7LDW8"/>
<dbReference type="InterPro" id="IPR011545">
    <property type="entry name" value="DEAD/DEAH_box_helicase_dom"/>
</dbReference>
<dbReference type="KEGG" id="mear:Mpt1_c14110"/>
<dbReference type="Gene3D" id="3.40.50.300">
    <property type="entry name" value="P-loop containing nucleotide triphosphate hydrolases"/>
    <property type="match status" value="2"/>
</dbReference>
<keyword evidence="2" id="KW-0227">DNA damage</keyword>
<organism evidence="14 15">
    <name type="scientific">Candidatus Methanoplasma termitum</name>
    <dbReference type="NCBI Taxonomy" id="1577791"/>
    <lineage>
        <taxon>Archaea</taxon>
        <taxon>Methanobacteriati</taxon>
        <taxon>Thermoplasmatota</taxon>
        <taxon>Thermoplasmata</taxon>
        <taxon>Methanomassiliicoccales</taxon>
        <taxon>Methanomassiliicoccaceae</taxon>
        <taxon>Candidatus Methanoplasma</taxon>
    </lineage>
</organism>
<evidence type="ECO:0000259" key="11">
    <source>
        <dbReference type="PROSITE" id="PS51192"/>
    </source>
</evidence>
<dbReference type="GO" id="GO:0003724">
    <property type="term" value="F:RNA helicase activity"/>
    <property type="evidence" value="ECO:0007669"/>
    <property type="project" value="InterPro"/>
</dbReference>
<dbReference type="InterPro" id="IPR017170">
    <property type="entry name" value="Lhr-like"/>
</dbReference>
<comment type="similarity">
    <text evidence="9">Belongs to the Lhr helicase family. Lhr-Core subfamily.</text>
</comment>
<evidence type="ECO:0000256" key="3">
    <source>
        <dbReference type="ARBA" id="ARBA00022801"/>
    </source>
</evidence>
<keyword evidence="5" id="KW-0067">ATP-binding</keyword>
<dbReference type="InterPro" id="IPR001650">
    <property type="entry name" value="Helicase_C-like"/>
</dbReference>
<dbReference type="PROSITE" id="PS51195">
    <property type="entry name" value="Q_MOTIF"/>
    <property type="match status" value="1"/>
</dbReference>
<dbReference type="RefSeq" id="WP_048113430.1">
    <property type="nucleotide sequence ID" value="NZ_CP010070.1"/>
</dbReference>
<evidence type="ECO:0000256" key="6">
    <source>
        <dbReference type="ARBA" id="ARBA00023125"/>
    </source>
</evidence>
<evidence type="ECO:0000256" key="8">
    <source>
        <dbReference type="ARBA" id="ARBA00023235"/>
    </source>
</evidence>
<dbReference type="OrthoDB" id="33870at2157"/>
<dbReference type="GeneID" id="24819069"/>
<dbReference type="InterPro" id="IPR013701">
    <property type="entry name" value="Lhr-like_DEAD/DEAH_assoc"/>
</dbReference>
<keyword evidence="8" id="KW-0413">Isomerase</keyword>
<keyword evidence="6" id="KW-0238">DNA-binding</keyword>
<evidence type="ECO:0000256" key="4">
    <source>
        <dbReference type="ARBA" id="ARBA00022806"/>
    </source>
</evidence>
<proteinExistence type="inferred from homology"/>
<dbReference type="SUPFAM" id="SSF52540">
    <property type="entry name" value="P-loop containing nucleoside triphosphate hydrolases"/>
    <property type="match status" value="1"/>
</dbReference>
<dbReference type="Pfam" id="PF08494">
    <property type="entry name" value="DEAD_assoc"/>
    <property type="match status" value="1"/>
</dbReference>
<evidence type="ECO:0000256" key="7">
    <source>
        <dbReference type="ARBA" id="ARBA00023204"/>
    </source>
</evidence>
<dbReference type="Pfam" id="PF00271">
    <property type="entry name" value="Helicase_C"/>
    <property type="match status" value="1"/>
</dbReference>
<dbReference type="InterPro" id="IPR052511">
    <property type="entry name" value="ATP-dep_Helicase"/>
</dbReference>
<dbReference type="GO" id="GO:0006281">
    <property type="term" value="P:DNA repair"/>
    <property type="evidence" value="ECO:0007669"/>
    <property type="project" value="UniProtKB-KW"/>
</dbReference>
<dbReference type="HOGENOM" id="CLU_002025_0_0_2"/>
<feature type="domain" description="DEAD-box RNA helicase Q" evidence="13">
    <location>
        <begin position="1"/>
        <end position="27"/>
    </location>
</feature>
<evidence type="ECO:0000259" key="13">
    <source>
        <dbReference type="PROSITE" id="PS51195"/>
    </source>
</evidence>
<dbReference type="PANTHER" id="PTHR47962">
    <property type="entry name" value="ATP-DEPENDENT HELICASE LHR-RELATED-RELATED"/>
    <property type="match status" value="1"/>
</dbReference>
<evidence type="ECO:0000256" key="5">
    <source>
        <dbReference type="ARBA" id="ARBA00022840"/>
    </source>
</evidence>
<dbReference type="GO" id="GO:0016887">
    <property type="term" value="F:ATP hydrolysis activity"/>
    <property type="evidence" value="ECO:0007669"/>
    <property type="project" value="TreeGrafter"/>
</dbReference>
<evidence type="ECO:0000256" key="1">
    <source>
        <dbReference type="ARBA" id="ARBA00022741"/>
    </source>
</evidence>
<feature type="short sequence motif" description="Q motif" evidence="10">
    <location>
        <begin position="1"/>
        <end position="27"/>
    </location>
</feature>
<feature type="domain" description="Helicase C-terminal" evidence="12">
    <location>
        <begin position="248"/>
        <end position="403"/>
    </location>
</feature>
<dbReference type="STRING" id="1577791.Mpt1_c14110"/>
<keyword evidence="1" id="KW-0547">Nucleotide-binding</keyword>
<name>A0A0A7LDW8_9ARCH</name>
<dbReference type="Pfam" id="PF00270">
    <property type="entry name" value="DEAD"/>
    <property type="match status" value="1"/>
</dbReference>
<evidence type="ECO:0000256" key="2">
    <source>
        <dbReference type="ARBA" id="ARBA00022763"/>
    </source>
</evidence>
<evidence type="ECO:0000256" key="9">
    <source>
        <dbReference type="ARBA" id="ARBA00093467"/>
    </source>
</evidence>
<evidence type="ECO:0000256" key="10">
    <source>
        <dbReference type="PROSITE-ProRule" id="PRU00552"/>
    </source>
</evidence>
<evidence type="ECO:0000313" key="14">
    <source>
        <dbReference type="EMBL" id="AIZ57269.1"/>
    </source>
</evidence>
<dbReference type="Proteomes" id="UP000030787">
    <property type="component" value="Chromosome"/>
</dbReference>
<dbReference type="SMART" id="SM00490">
    <property type="entry name" value="HELICc"/>
    <property type="match status" value="1"/>
</dbReference>
<dbReference type="EMBL" id="CP010070">
    <property type="protein sequence ID" value="AIZ57269.1"/>
    <property type="molecule type" value="Genomic_DNA"/>
</dbReference>
<dbReference type="PIRSF" id="PIRSF037307">
    <property type="entry name" value="Lhr-like_helic_prd"/>
    <property type="match status" value="1"/>
</dbReference>